<reference evidence="1" key="1">
    <citation type="submission" date="2018-05" db="EMBL/GenBank/DDBJ databases">
        <authorList>
            <person name="Lanie J.A."/>
            <person name="Ng W.-L."/>
            <person name="Kazmierczak K.M."/>
            <person name="Andrzejewski T.M."/>
            <person name="Davidsen T.M."/>
            <person name="Wayne K.J."/>
            <person name="Tettelin H."/>
            <person name="Glass J.I."/>
            <person name="Rusch D."/>
            <person name="Podicherti R."/>
            <person name="Tsui H.-C.T."/>
            <person name="Winkler M.E."/>
        </authorList>
    </citation>
    <scope>NUCLEOTIDE SEQUENCE</scope>
</reference>
<accession>A0A382RAU9</accession>
<sequence length="316" mass="34852">LRFETQLAEGSIRPDMWGLDDGQPRVFIENKFWAGLTENQPVSYLQQLAEHTQPSVLLVVAPETRVQTLWRELGRRLQEGEITATDRGAAAGILHSATTDIGPVLATTSWTRLISALELEVADDPAARSDLLQLRSLCVAADSDSFVPVSLEELTNQRTPAFMLQLGSILQLSCDLAESEGVSRNRQLRPMSNWNGFGRYMDLFGGDPWFGVHFGLWKTHGSTPLWLILHQNLLEWLSEESSTPVRPLFESWAAESGAFITAFQKFGRMGNGLAIAVDITAGEDKDLVVRNVVDQLKAIGDVVSVPNPTPAEANEE</sequence>
<dbReference type="AlphaFoldDB" id="A0A382RAU9"/>
<organism evidence="1">
    <name type="scientific">marine metagenome</name>
    <dbReference type="NCBI Taxonomy" id="408172"/>
    <lineage>
        <taxon>unclassified sequences</taxon>
        <taxon>metagenomes</taxon>
        <taxon>ecological metagenomes</taxon>
    </lineage>
</organism>
<gene>
    <name evidence="1" type="ORF">METZ01_LOCUS347698</name>
</gene>
<feature type="non-terminal residue" evidence="1">
    <location>
        <position position="1"/>
    </location>
</feature>
<proteinExistence type="predicted"/>
<name>A0A382RAU9_9ZZZZ</name>
<dbReference type="EMBL" id="UINC01120390">
    <property type="protein sequence ID" value="SVC94844.1"/>
    <property type="molecule type" value="Genomic_DNA"/>
</dbReference>
<evidence type="ECO:0000313" key="1">
    <source>
        <dbReference type="EMBL" id="SVC94844.1"/>
    </source>
</evidence>
<protein>
    <submittedName>
        <fullName evidence="1">Uncharacterized protein</fullName>
    </submittedName>
</protein>